<dbReference type="AlphaFoldDB" id="A0A0E9Q155"/>
<organism evidence="1">
    <name type="scientific">Anguilla anguilla</name>
    <name type="common">European freshwater eel</name>
    <name type="synonym">Muraena anguilla</name>
    <dbReference type="NCBI Taxonomy" id="7936"/>
    <lineage>
        <taxon>Eukaryota</taxon>
        <taxon>Metazoa</taxon>
        <taxon>Chordata</taxon>
        <taxon>Craniata</taxon>
        <taxon>Vertebrata</taxon>
        <taxon>Euteleostomi</taxon>
        <taxon>Actinopterygii</taxon>
        <taxon>Neopterygii</taxon>
        <taxon>Teleostei</taxon>
        <taxon>Anguilliformes</taxon>
        <taxon>Anguillidae</taxon>
        <taxon>Anguilla</taxon>
    </lineage>
</organism>
<proteinExistence type="predicted"/>
<reference evidence="1" key="2">
    <citation type="journal article" date="2015" name="Fish Shellfish Immunol.">
        <title>Early steps in the European eel (Anguilla anguilla)-Vibrio vulnificus interaction in the gills: Role of the RtxA13 toxin.</title>
        <authorList>
            <person name="Callol A."/>
            <person name="Pajuelo D."/>
            <person name="Ebbesson L."/>
            <person name="Teles M."/>
            <person name="MacKenzie S."/>
            <person name="Amaro C."/>
        </authorList>
    </citation>
    <scope>NUCLEOTIDE SEQUENCE</scope>
</reference>
<name>A0A0E9Q155_ANGAN</name>
<protein>
    <submittedName>
        <fullName evidence="1">Uncharacterized protein</fullName>
    </submittedName>
</protein>
<sequence length="53" mass="6157">MKLDALSLILLKTAIFQHPFFLVHKAMFTGYICTVKGVADLQRHHIVHHQQPY</sequence>
<dbReference type="EMBL" id="GBXM01098507">
    <property type="protein sequence ID" value="JAH10070.1"/>
    <property type="molecule type" value="Transcribed_RNA"/>
</dbReference>
<evidence type="ECO:0000313" key="1">
    <source>
        <dbReference type="EMBL" id="JAH10070.1"/>
    </source>
</evidence>
<accession>A0A0E9Q155</accession>
<reference evidence="1" key="1">
    <citation type="submission" date="2014-11" db="EMBL/GenBank/DDBJ databases">
        <authorList>
            <person name="Amaro Gonzalez C."/>
        </authorList>
    </citation>
    <scope>NUCLEOTIDE SEQUENCE</scope>
</reference>